<evidence type="ECO:0000256" key="1">
    <source>
        <dbReference type="SAM" id="Phobius"/>
    </source>
</evidence>
<dbReference type="Proteomes" id="UP001194468">
    <property type="component" value="Unassembled WGS sequence"/>
</dbReference>
<keyword evidence="1" id="KW-1133">Transmembrane helix</keyword>
<reference evidence="2" key="1">
    <citation type="submission" date="2019-10" db="EMBL/GenBank/DDBJ databases">
        <authorList>
            <consortium name="DOE Joint Genome Institute"/>
            <person name="Kuo A."/>
            <person name="Miyauchi S."/>
            <person name="Kiss E."/>
            <person name="Drula E."/>
            <person name="Kohler A."/>
            <person name="Sanchez-Garcia M."/>
            <person name="Andreopoulos B."/>
            <person name="Barry K.W."/>
            <person name="Bonito G."/>
            <person name="Buee M."/>
            <person name="Carver A."/>
            <person name="Chen C."/>
            <person name="Cichocki N."/>
            <person name="Clum A."/>
            <person name="Culley D."/>
            <person name="Crous P.W."/>
            <person name="Fauchery L."/>
            <person name="Girlanda M."/>
            <person name="Hayes R."/>
            <person name="Keri Z."/>
            <person name="LaButti K."/>
            <person name="Lipzen A."/>
            <person name="Lombard V."/>
            <person name="Magnuson J."/>
            <person name="Maillard F."/>
            <person name="Morin E."/>
            <person name="Murat C."/>
            <person name="Nolan M."/>
            <person name="Ohm R."/>
            <person name="Pangilinan J."/>
            <person name="Pereira M."/>
            <person name="Perotto S."/>
            <person name="Peter M."/>
            <person name="Riley R."/>
            <person name="Sitrit Y."/>
            <person name="Stielow B."/>
            <person name="Szollosi G."/>
            <person name="Zifcakova L."/>
            <person name="Stursova M."/>
            <person name="Spatafora J.W."/>
            <person name="Tedersoo L."/>
            <person name="Vaario L.-M."/>
            <person name="Yamada A."/>
            <person name="Yan M."/>
            <person name="Wang P."/>
            <person name="Xu J."/>
            <person name="Bruns T."/>
            <person name="Baldrian P."/>
            <person name="Vilgalys R."/>
            <person name="Henrissat B."/>
            <person name="Grigoriev I.V."/>
            <person name="Hibbett D."/>
            <person name="Nagy L.G."/>
            <person name="Martin F.M."/>
        </authorList>
    </citation>
    <scope>NUCLEOTIDE SEQUENCE</scope>
    <source>
        <strain evidence="2">BED1</strain>
    </source>
</reference>
<keyword evidence="1" id="KW-0472">Membrane</keyword>
<evidence type="ECO:0000313" key="3">
    <source>
        <dbReference type="Proteomes" id="UP001194468"/>
    </source>
</evidence>
<accession>A0AAD4GAU1</accession>
<evidence type="ECO:0000313" key="2">
    <source>
        <dbReference type="EMBL" id="KAF8432721.1"/>
    </source>
</evidence>
<gene>
    <name evidence="2" type="ORF">L210DRAFT_2766467</name>
</gene>
<protein>
    <submittedName>
        <fullName evidence="2">Uncharacterized protein</fullName>
    </submittedName>
</protein>
<keyword evidence="1" id="KW-0812">Transmembrane</keyword>
<dbReference type="AlphaFoldDB" id="A0AAD4GAU1"/>
<sequence>MSHTVASRRPAKTIKLRVGNSEIAIPVIIELFITFTALPTSFPSTDHFWTIPWSLALRKCFPSLRKVSERTPLLPLITVAPVLPEHMIPVLRRRRGYKVKGDGVPVSFSAATCVLLLIPSCAITSGFWSLYPASVDKKCRSRFTLRSFIEKALKLGSKKT</sequence>
<dbReference type="EMBL" id="WHUW01000038">
    <property type="protein sequence ID" value="KAF8432721.1"/>
    <property type="molecule type" value="Genomic_DNA"/>
</dbReference>
<name>A0AAD4GAU1_BOLED</name>
<organism evidence="2 3">
    <name type="scientific">Boletus edulis BED1</name>
    <dbReference type="NCBI Taxonomy" id="1328754"/>
    <lineage>
        <taxon>Eukaryota</taxon>
        <taxon>Fungi</taxon>
        <taxon>Dikarya</taxon>
        <taxon>Basidiomycota</taxon>
        <taxon>Agaricomycotina</taxon>
        <taxon>Agaricomycetes</taxon>
        <taxon>Agaricomycetidae</taxon>
        <taxon>Boletales</taxon>
        <taxon>Boletineae</taxon>
        <taxon>Boletaceae</taxon>
        <taxon>Boletoideae</taxon>
        <taxon>Boletus</taxon>
    </lineage>
</organism>
<comment type="caution">
    <text evidence="2">The sequence shown here is derived from an EMBL/GenBank/DDBJ whole genome shotgun (WGS) entry which is preliminary data.</text>
</comment>
<keyword evidence="3" id="KW-1185">Reference proteome</keyword>
<feature type="transmembrane region" description="Helical" evidence="1">
    <location>
        <begin position="21"/>
        <end position="42"/>
    </location>
</feature>
<feature type="transmembrane region" description="Helical" evidence="1">
    <location>
        <begin position="103"/>
        <end position="131"/>
    </location>
</feature>
<reference evidence="2" key="2">
    <citation type="journal article" date="2020" name="Nat. Commun.">
        <title>Large-scale genome sequencing of mycorrhizal fungi provides insights into the early evolution of symbiotic traits.</title>
        <authorList>
            <person name="Miyauchi S."/>
            <person name="Kiss E."/>
            <person name="Kuo A."/>
            <person name="Drula E."/>
            <person name="Kohler A."/>
            <person name="Sanchez-Garcia M."/>
            <person name="Morin E."/>
            <person name="Andreopoulos B."/>
            <person name="Barry K.W."/>
            <person name="Bonito G."/>
            <person name="Buee M."/>
            <person name="Carver A."/>
            <person name="Chen C."/>
            <person name="Cichocki N."/>
            <person name="Clum A."/>
            <person name="Culley D."/>
            <person name="Crous P.W."/>
            <person name="Fauchery L."/>
            <person name="Girlanda M."/>
            <person name="Hayes R.D."/>
            <person name="Keri Z."/>
            <person name="LaButti K."/>
            <person name="Lipzen A."/>
            <person name="Lombard V."/>
            <person name="Magnuson J."/>
            <person name="Maillard F."/>
            <person name="Murat C."/>
            <person name="Nolan M."/>
            <person name="Ohm R.A."/>
            <person name="Pangilinan J."/>
            <person name="Pereira M.F."/>
            <person name="Perotto S."/>
            <person name="Peter M."/>
            <person name="Pfister S."/>
            <person name="Riley R."/>
            <person name="Sitrit Y."/>
            <person name="Stielow J.B."/>
            <person name="Szollosi G."/>
            <person name="Zifcakova L."/>
            <person name="Stursova M."/>
            <person name="Spatafora J.W."/>
            <person name="Tedersoo L."/>
            <person name="Vaario L.M."/>
            <person name="Yamada A."/>
            <person name="Yan M."/>
            <person name="Wang P."/>
            <person name="Xu J."/>
            <person name="Bruns T."/>
            <person name="Baldrian P."/>
            <person name="Vilgalys R."/>
            <person name="Dunand C."/>
            <person name="Henrissat B."/>
            <person name="Grigoriev I.V."/>
            <person name="Hibbett D."/>
            <person name="Nagy L.G."/>
            <person name="Martin F.M."/>
        </authorList>
    </citation>
    <scope>NUCLEOTIDE SEQUENCE</scope>
    <source>
        <strain evidence="2">BED1</strain>
    </source>
</reference>
<proteinExistence type="predicted"/>